<gene>
    <name evidence="2" type="ORF">CAUJ_LOCUS15782</name>
</gene>
<sequence>MSEVFGRCGGFPDRSLYFNLMAIFGWICMPLSIICAYCIIKKSPPAMKMYRLSLLNILFWSTAFCWMMGFGARPVFFLPYFGGFATGFLRSMGLSTRFLAQATTGFLGGVGASVVTVFGYQHQSFIPHSHAMKLGKRTKTWPTIACDFWGPEYYYISDKELGLVHVYFLCLTCSSFVLTIPLAYHSFTLISTYAVSEATRRARKNYIRQLLLMVFLPVVLGVFPILFFQTGYVLLDQKNERMSYCFVVLSSHGPCTALLIMVVHPPYRTVLIKVFRFNGKKEGIYEAQVGNFLKIPCRNALSHDLLFNNIAKK</sequence>
<protein>
    <submittedName>
        <fullName evidence="2">Uncharacterized protein</fullName>
    </submittedName>
</protein>
<evidence type="ECO:0000313" key="2">
    <source>
        <dbReference type="EMBL" id="CAD6199883.1"/>
    </source>
</evidence>
<name>A0A8S1HT74_9PELO</name>
<accession>A0A8S1HT74</accession>
<comment type="caution">
    <text evidence="2">The sequence shown here is derived from an EMBL/GenBank/DDBJ whole genome shotgun (WGS) entry which is preliminary data.</text>
</comment>
<evidence type="ECO:0000256" key="1">
    <source>
        <dbReference type="SAM" id="Phobius"/>
    </source>
</evidence>
<reference evidence="2" key="1">
    <citation type="submission" date="2020-10" db="EMBL/GenBank/DDBJ databases">
        <authorList>
            <person name="Kikuchi T."/>
        </authorList>
    </citation>
    <scope>NUCLEOTIDE SEQUENCE</scope>
    <source>
        <strain evidence="2">NKZ352</strain>
    </source>
</reference>
<feature type="transmembrane region" description="Helical" evidence="1">
    <location>
        <begin position="20"/>
        <end position="40"/>
    </location>
</feature>
<feature type="transmembrane region" description="Helical" evidence="1">
    <location>
        <begin position="52"/>
        <end position="69"/>
    </location>
</feature>
<dbReference type="PANTHER" id="PTHR22941">
    <property type="entry name" value="SERPENTINE RECEPTOR"/>
    <property type="match status" value="1"/>
</dbReference>
<dbReference type="PANTHER" id="PTHR22941:SF307">
    <property type="entry name" value="SERPENTINE RECEPTOR, CLASS H"/>
    <property type="match status" value="1"/>
</dbReference>
<keyword evidence="3" id="KW-1185">Reference proteome</keyword>
<keyword evidence="1" id="KW-0472">Membrane</keyword>
<organism evidence="2 3">
    <name type="scientific">Caenorhabditis auriculariae</name>
    <dbReference type="NCBI Taxonomy" id="2777116"/>
    <lineage>
        <taxon>Eukaryota</taxon>
        <taxon>Metazoa</taxon>
        <taxon>Ecdysozoa</taxon>
        <taxon>Nematoda</taxon>
        <taxon>Chromadorea</taxon>
        <taxon>Rhabditida</taxon>
        <taxon>Rhabditina</taxon>
        <taxon>Rhabditomorpha</taxon>
        <taxon>Rhabditoidea</taxon>
        <taxon>Rhabditidae</taxon>
        <taxon>Peloderinae</taxon>
        <taxon>Caenorhabditis</taxon>
    </lineage>
</organism>
<feature type="transmembrane region" description="Helical" evidence="1">
    <location>
        <begin position="241"/>
        <end position="263"/>
    </location>
</feature>
<dbReference type="InterPro" id="IPR019422">
    <property type="entry name" value="7TM_GPCR_serpentine_rcpt_Srh"/>
</dbReference>
<dbReference type="OrthoDB" id="5910500at2759"/>
<dbReference type="Pfam" id="PF10318">
    <property type="entry name" value="7TM_GPCR_Srh"/>
    <property type="match status" value="2"/>
</dbReference>
<keyword evidence="1" id="KW-1133">Transmembrane helix</keyword>
<evidence type="ECO:0000313" key="3">
    <source>
        <dbReference type="Proteomes" id="UP000835052"/>
    </source>
</evidence>
<feature type="transmembrane region" description="Helical" evidence="1">
    <location>
        <begin position="98"/>
        <end position="120"/>
    </location>
</feature>
<dbReference type="Proteomes" id="UP000835052">
    <property type="component" value="Unassembled WGS sequence"/>
</dbReference>
<dbReference type="AlphaFoldDB" id="A0A8S1HT74"/>
<feature type="transmembrane region" description="Helical" evidence="1">
    <location>
        <begin position="75"/>
        <end position="91"/>
    </location>
</feature>
<dbReference type="EMBL" id="CAJGYM010000212">
    <property type="protein sequence ID" value="CAD6199883.1"/>
    <property type="molecule type" value="Genomic_DNA"/>
</dbReference>
<keyword evidence="1" id="KW-0812">Transmembrane</keyword>
<dbReference type="InterPro" id="IPR053220">
    <property type="entry name" value="Nematode_rcpt-like_serp_H"/>
</dbReference>
<feature type="transmembrane region" description="Helical" evidence="1">
    <location>
        <begin position="164"/>
        <end position="184"/>
    </location>
</feature>
<proteinExistence type="predicted"/>
<feature type="transmembrane region" description="Helical" evidence="1">
    <location>
        <begin position="210"/>
        <end position="235"/>
    </location>
</feature>